<dbReference type="GO" id="GO:0018189">
    <property type="term" value="P:pyrroloquinoline quinone biosynthetic process"/>
    <property type="evidence" value="ECO:0007669"/>
    <property type="project" value="UniProtKB-UniRule"/>
</dbReference>
<evidence type="ECO:0000256" key="1">
    <source>
        <dbReference type="ARBA" id="ARBA00004886"/>
    </source>
</evidence>
<dbReference type="InterPro" id="IPR036866">
    <property type="entry name" value="RibonucZ/Hydroxyglut_hydro"/>
</dbReference>
<dbReference type="OrthoDB" id="9778305at2"/>
<dbReference type="NCBIfam" id="TIGR02108">
    <property type="entry name" value="PQQ_syn_pqqB"/>
    <property type="match status" value="1"/>
</dbReference>
<comment type="caution">
    <text evidence="8">The sequence shown here is derived from an EMBL/GenBank/DDBJ whole genome shotgun (WGS) entry which is preliminary data.</text>
</comment>
<dbReference type="InterPro" id="IPR001279">
    <property type="entry name" value="Metallo-B-lactamas"/>
</dbReference>
<dbReference type="Proteomes" id="UP000245137">
    <property type="component" value="Unassembled WGS sequence"/>
</dbReference>
<comment type="pathway">
    <text evidence="1 6">Cofactor biosynthesis; pyrroloquinoline quinone biosynthesis.</text>
</comment>
<protein>
    <recommendedName>
        <fullName evidence="3 6">Coenzyme PQQ synthesis protein B</fullName>
    </recommendedName>
    <alternativeName>
        <fullName evidence="6">Pyrroloquinoline quinone biosynthesis protein B</fullName>
    </alternativeName>
</protein>
<organism evidence="8 9">
    <name type="scientific">Methylosinus sporium</name>
    <dbReference type="NCBI Taxonomy" id="428"/>
    <lineage>
        <taxon>Bacteria</taxon>
        <taxon>Pseudomonadati</taxon>
        <taxon>Pseudomonadota</taxon>
        <taxon>Alphaproteobacteria</taxon>
        <taxon>Hyphomicrobiales</taxon>
        <taxon>Methylocystaceae</taxon>
        <taxon>Methylosinus</taxon>
    </lineage>
</organism>
<evidence type="ECO:0000256" key="4">
    <source>
        <dbReference type="ARBA" id="ARBA00022448"/>
    </source>
</evidence>
<evidence type="ECO:0000256" key="5">
    <source>
        <dbReference type="ARBA" id="ARBA00022905"/>
    </source>
</evidence>
<name>A0A2U1SRS4_METSR</name>
<proteinExistence type="inferred from homology"/>
<keyword evidence="4 6" id="KW-0813">Transport</keyword>
<dbReference type="EMBL" id="PUIV01000009">
    <property type="protein sequence ID" value="PWB94309.1"/>
    <property type="molecule type" value="Genomic_DNA"/>
</dbReference>
<accession>A0A2U1SRS4</accession>
<sequence length="309" mass="32885">MFIKILGSGAGGGFPQWNCNCANCRAVREGKPGFSARTQSSLAVSANGVDFVLLNASPDLRQQIAQAPQLSPGPQDGLRASPIKSVVLTNGDVDHVAGLLNLREAQAFSIYSSGRILNVLAGNRIFDILVPELVTRVEFPFDEAIPLRGAGVDLGLAVKAFPVHGKIALWLEDKSVAGFGTQVGDTLGVEIIETATGKSCFYIPGCAKIDEPLKERLRGASLVFFDGTLFHENEMIEQGLLGKTGSRMGHVNMSGEDGSMKAFEELSVARKIYVHINNSNPTLDASSKERAIVNAAGWEIGADGMEVTL</sequence>
<evidence type="ECO:0000256" key="6">
    <source>
        <dbReference type="HAMAP-Rule" id="MF_00653"/>
    </source>
</evidence>
<dbReference type="AlphaFoldDB" id="A0A2U1SRS4"/>
<evidence type="ECO:0000256" key="2">
    <source>
        <dbReference type="ARBA" id="ARBA00008481"/>
    </source>
</evidence>
<dbReference type="SUPFAM" id="SSF56281">
    <property type="entry name" value="Metallo-hydrolase/oxidoreductase"/>
    <property type="match status" value="1"/>
</dbReference>
<keyword evidence="9" id="KW-1185">Reference proteome</keyword>
<evidence type="ECO:0000256" key="3">
    <source>
        <dbReference type="ARBA" id="ARBA00015084"/>
    </source>
</evidence>
<gene>
    <name evidence="6" type="primary">pqqB</name>
    <name evidence="8" type="ORF">C5689_08260</name>
</gene>
<dbReference type="RefSeq" id="WP_108916802.1">
    <property type="nucleotide sequence ID" value="NZ_BGJY01000003.1"/>
</dbReference>
<dbReference type="Pfam" id="PF12706">
    <property type="entry name" value="Lactamase_B_2"/>
    <property type="match status" value="1"/>
</dbReference>
<evidence type="ECO:0000313" key="8">
    <source>
        <dbReference type="EMBL" id="PWB94309.1"/>
    </source>
</evidence>
<dbReference type="InterPro" id="IPR011842">
    <property type="entry name" value="PQQ_synth_PqqB"/>
</dbReference>
<dbReference type="UniPathway" id="UPA00539"/>
<comment type="function">
    <text evidence="6">May be involved in the transport of PQQ or its precursor to the periplasm.</text>
</comment>
<feature type="domain" description="Metallo-beta-lactamase" evidence="7">
    <location>
        <begin position="52"/>
        <end position="276"/>
    </location>
</feature>
<reference evidence="8 9" key="1">
    <citation type="journal article" date="2018" name="Appl. Microbiol. Biotechnol.">
        <title>Co-cultivation of the strictly anaerobic methanogen Methanosarcina barkeri with aerobic methanotrophs in an oxygen-limited membrane bioreactor.</title>
        <authorList>
            <person name="In 't Zandt M.H."/>
            <person name="van den Bosch T.J.M."/>
            <person name="Rijkers R."/>
            <person name="van Kessel M.A.H.J."/>
            <person name="Jetten M.S.M."/>
            <person name="Welte C.U."/>
        </authorList>
    </citation>
    <scope>NUCLEOTIDE SEQUENCE [LARGE SCALE GENOMIC DNA]</scope>
    <source>
        <strain evidence="8 9">DSM 17706</strain>
    </source>
</reference>
<keyword evidence="5 6" id="KW-0884">PQQ biosynthesis</keyword>
<dbReference type="CDD" id="cd16274">
    <property type="entry name" value="PQQB-like_MBL-fold"/>
    <property type="match status" value="1"/>
</dbReference>
<dbReference type="HAMAP" id="MF_00653">
    <property type="entry name" value="PQQ_syn_PqqB"/>
    <property type="match status" value="1"/>
</dbReference>
<evidence type="ECO:0000313" key="9">
    <source>
        <dbReference type="Proteomes" id="UP000245137"/>
    </source>
</evidence>
<dbReference type="PANTHER" id="PTHR42663:SF7">
    <property type="entry name" value="COENZYME PQQ SYNTHESIS PROTEIN B"/>
    <property type="match status" value="1"/>
</dbReference>
<comment type="similarity">
    <text evidence="2 6">Belongs to the PqqB family.</text>
</comment>
<dbReference type="PANTHER" id="PTHR42663">
    <property type="entry name" value="HYDROLASE C777.06C-RELATED-RELATED"/>
    <property type="match status" value="1"/>
</dbReference>
<dbReference type="Gene3D" id="3.60.15.10">
    <property type="entry name" value="Ribonuclease Z/Hydroxyacylglutathione hydrolase-like"/>
    <property type="match status" value="1"/>
</dbReference>
<evidence type="ECO:0000259" key="7">
    <source>
        <dbReference type="Pfam" id="PF12706"/>
    </source>
</evidence>